<evidence type="ECO:0000313" key="1">
    <source>
        <dbReference type="EMBL" id="WQH03184.1"/>
    </source>
</evidence>
<gene>
    <name evidence="1" type="ORF">SR858_19305</name>
</gene>
<evidence type="ECO:0000313" key="2">
    <source>
        <dbReference type="Proteomes" id="UP001326110"/>
    </source>
</evidence>
<accession>A0ABZ0XUW7</accession>
<reference evidence="1 2" key="1">
    <citation type="submission" date="2023-11" db="EMBL/GenBank/DDBJ databases">
        <title>MicrobeMod: A computational toolkit for identifying prokaryotic methylation and restriction-modification with nanopore sequencing.</title>
        <authorList>
            <person name="Crits-Christoph A."/>
            <person name="Kang S.C."/>
            <person name="Lee H."/>
            <person name="Ostrov N."/>
        </authorList>
    </citation>
    <scope>NUCLEOTIDE SEQUENCE [LARGE SCALE GENOMIC DNA]</scope>
    <source>
        <strain evidence="1 2">ATCC 25935</strain>
    </source>
</reference>
<sequence>MIGMFCGGFFDALLGILVDVLVAGIEADAAVIDDNITFATATLGLVAANIFLDYSIRGKQLVLQNGSGNQHQYGKHQELPPGQLRYPGSHRIEGSVQPGGDGFDRFLGFWQRKHVRLSLSVFDDATVTTSAALRHACATGCKKLGMGRVVEMFLATASSVGYNSPPRRTPHANAE</sequence>
<dbReference type="EMBL" id="CP140152">
    <property type="protein sequence ID" value="WQH03184.1"/>
    <property type="molecule type" value="Genomic_DNA"/>
</dbReference>
<name>A0ABZ0XUW7_9BURK</name>
<protein>
    <submittedName>
        <fullName evidence="1">Uncharacterized protein</fullName>
    </submittedName>
</protein>
<organism evidence="1 2">
    <name type="scientific">Duganella zoogloeoides</name>
    <dbReference type="NCBI Taxonomy" id="75659"/>
    <lineage>
        <taxon>Bacteria</taxon>
        <taxon>Pseudomonadati</taxon>
        <taxon>Pseudomonadota</taxon>
        <taxon>Betaproteobacteria</taxon>
        <taxon>Burkholderiales</taxon>
        <taxon>Oxalobacteraceae</taxon>
        <taxon>Telluria group</taxon>
        <taxon>Duganella</taxon>
    </lineage>
</organism>
<keyword evidence="2" id="KW-1185">Reference proteome</keyword>
<dbReference type="Proteomes" id="UP001326110">
    <property type="component" value="Chromosome"/>
</dbReference>
<proteinExistence type="predicted"/>